<dbReference type="GO" id="GO:0006891">
    <property type="term" value="P:intra-Golgi vesicle-mediated transport"/>
    <property type="evidence" value="ECO:0007669"/>
    <property type="project" value="TreeGrafter"/>
</dbReference>
<keyword evidence="4" id="KW-0479">Metal-binding</keyword>
<comment type="function">
    <text evidence="4">Required for vesicle-mediated transport. Catalyzes the fusion of transport vesicles within the Golgi cisternae. Is also required for transport from the endoplasmic reticulum to the Golgi stack. Seems to function as a fusion protein required for the delivery of cargo proteins to all compartments of the Golgi stack independent of vesicle origin.</text>
</comment>
<comment type="caution">
    <text evidence="5">The sequence shown here is derived from an EMBL/GenBank/DDBJ whole genome shotgun (WGS) entry which is preliminary data.</text>
</comment>
<reference evidence="5" key="1">
    <citation type="submission" date="2021-06" db="EMBL/GenBank/DDBJ databases">
        <authorList>
            <person name="Hodson N. C."/>
            <person name="Mongue J. A."/>
            <person name="Jaron S. K."/>
        </authorList>
    </citation>
    <scope>NUCLEOTIDE SEQUENCE</scope>
</reference>
<keyword evidence="4" id="KW-0931">ER-Golgi transport</keyword>
<dbReference type="InterPro" id="IPR039812">
    <property type="entry name" value="Vesicle-fus_ATPase"/>
</dbReference>
<dbReference type="Proteomes" id="UP000708208">
    <property type="component" value="Unassembled WGS sequence"/>
</dbReference>
<evidence type="ECO:0000256" key="3">
    <source>
        <dbReference type="ARBA" id="ARBA00022840"/>
    </source>
</evidence>
<keyword evidence="4" id="KW-0653">Protein transport</keyword>
<evidence type="ECO:0000256" key="2">
    <source>
        <dbReference type="ARBA" id="ARBA00022741"/>
    </source>
</evidence>
<dbReference type="EC" id="3.6.4.6" evidence="4"/>
<keyword evidence="6" id="KW-1185">Reference proteome</keyword>
<keyword evidence="3 4" id="KW-0067">ATP-binding</keyword>
<dbReference type="GO" id="GO:0005524">
    <property type="term" value="F:ATP binding"/>
    <property type="evidence" value="ECO:0007669"/>
    <property type="project" value="UniProtKB-UniRule"/>
</dbReference>
<dbReference type="GO" id="GO:0043001">
    <property type="term" value="P:Golgi to plasma membrane protein transport"/>
    <property type="evidence" value="ECO:0007669"/>
    <property type="project" value="TreeGrafter"/>
</dbReference>
<dbReference type="GO" id="GO:0005795">
    <property type="term" value="C:Golgi stack"/>
    <property type="evidence" value="ECO:0007669"/>
    <property type="project" value="TreeGrafter"/>
</dbReference>
<protein>
    <recommendedName>
        <fullName evidence="4">Vesicle-fusing ATPase</fullName>
        <ecNumber evidence="4">3.6.4.6</ecNumber>
    </recommendedName>
</protein>
<dbReference type="GO" id="GO:0035494">
    <property type="term" value="P:SNARE complex disassembly"/>
    <property type="evidence" value="ECO:0007669"/>
    <property type="project" value="InterPro"/>
</dbReference>
<evidence type="ECO:0000313" key="6">
    <source>
        <dbReference type="Proteomes" id="UP000708208"/>
    </source>
</evidence>
<feature type="non-terminal residue" evidence="5">
    <location>
        <position position="1"/>
    </location>
</feature>
<accession>A0A8J2PHQ5</accession>
<comment type="catalytic activity">
    <reaction evidence="4">
        <text>ATP + H2O = ADP + phosphate + H(+)</text>
        <dbReference type="Rhea" id="RHEA:13065"/>
        <dbReference type="ChEBI" id="CHEBI:15377"/>
        <dbReference type="ChEBI" id="CHEBI:15378"/>
        <dbReference type="ChEBI" id="CHEBI:30616"/>
        <dbReference type="ChEBI" id="CHEBI:43474"/>
        <dbReference type="ChEBI" id="CHEBI:456216"/>
        <dbReference type="EC" id="3.6.4.6"/>
    </reaction>
</comment>
<organism evidence="5 6">
    <name type="scientific">Allacma fusca</name>
    <dbReference type="NCBI Taxonomy" id="39272"/>
    <lineage>
        <taxon>Eukaryota</taxon>
        <taxon>Metazoa</taxon>
        <taxon>Ecdysozoa</taxon>
        <taxon>Arthropoda</taxon>
        <taxon>Hexapoda</taxon>
        <taxon>Collembola</taxon>
        <taxon>Symphypleona</taxon>
        <taxon>Sminthuridae</taxon>
        <taxon>Allacma</taxon>
    </lineage>
</organism>
<keyword evidence="4" id="KW-0813">Transport</keyword>
<dbReference type="GO" id="GO:0046872">
    <property type="term" value="F:metal ion binding"/>
    <property type="evidence" value="ECO:0007669"/>
    <property type="project" value="UniProtKB-UniRule"/>
</dbReference>
<dbReference type="AlphaFoldDB" id="A0A8J2PHQ5"/>
<sequence>MAMEKLKITRSDFLNALENDIKPAFGTSQEILQMCLTRGIVNWGSPVSHVLEDGMLLIQQLFWSLGIVIYYVVDKCASYGVPIYLSFFIWKYI</sequence>
<feature type="non-terminal residue" evidence="5">
    <location>
        <position position="93"/>
    </location>
</feature>
<keyword evidence="2 4" id="KW-0547">Nucleotide-binding</keyword>
<keyword evidence="4" id="KW-0460">Magnesium</keyword>
<evidence type="ECO:0000256" key="4">
    <source>
        <dbReference type="RuleBase" id="RU367045"/>
    </source>
</evidence>
<dbReference type="PANTHER" id="PTHR23078:SF3">
    <property type="entry name" value="VESICLE-FUSING ATPASE"/>
    <property type="match status" value="1"/>
</dbReference>
<name>A0A8J2PHQ5_9HEXA</name>
<dbReference type="EMBL" id="CAJVCH010314396">
    <property type="protein sequence ID" value="CAG7786284.1"/>
    <property type="molecule type" value="Genomic_DNA"/>
</dbReference>
<evidence type="ECO:0000256" key="1">
    <source>
        <dbReference type="ARBA" id="ARBA00006914"/>
    </source>
</evidence>
<comment type="subcellular location">
    <subcellularLocation>
        <location evidence="4">Cytoplasm</location>
    </subcellularLocation>
</comment>
<keyword evidence="4" id="KW-0378">Hydrolase</keyword>
<proteinExistence type="inferred from homology"/>
<dbReference type="PANTHER" id="PTHR23078">
    <property type="entry name" value="VESICULAR-FUSION PROTEIN NSF"/>
    <property type="match status" value="1"/>
</dbReference>
<keyword evidence="4" id="KW-0963">Cytoplasm</keyword>
<comment type="cofactor">
    <cofactor evidence="4">
        <name>Mg(2+)</name>
        <dbReference type="ChEBI" id="CHEBI:18420"/>
    </cofactor>
    <text evidence="4">Binds 1 Mg(2+) ion per subunit.</text>
</comment>
<gene>
    <name evidence="5" type="ORF">AFUS01_LOCUS24858</name>
</gene>
<dbReference type="OrthoDB" id="9982946at2759"/>
<evidence type="ECO:0000313" key="5">
    <source>
        <dbReference type="EMBL" id="CAG7786284.1"/>
    </source>
</evidence>
<comment type="similarity">
    <text evidence="1 4">Belongs to the AAA ATPase family.</text>
</comment>
<dbReference type="GO" id="GO:0016887">
    <property type="term" value="F:ATP hydrolysis activity"/>
    <property type="evidence" value="ECO:0007669"/>
    <property type="project" value="InterPro"/>
</dbReference>